<accession>A0A9W7GA37</accession>
<dbReference type="EMBL" id="BRYA01000074">
    <property type="protein sequence ID" value="GMI37520.1"/>
    <property type="molecule type" value="Genomic_DNA"/>
</dbReference>
<protein>
    <submittedName>
        <fullName evidence="1">Uncharacterized protein</fullName>
    </submittedName>
</protein>
<keyword evidence="2" id="KW-1185">Reference proteome</keyword>
<evidence type="ECO:0000313" key="1">
    <source>
        <dbReference type="EMBL" id="GMI37520.1"/>
    </source>
</evidence>
<reference evidence="2" key="1">
    <citation type="journal article" date="2023" name="Commun. Biol.">
        <title>Genome analysis of Parmales, the sister group of diatoms, reveals the evolutionary specialization of diatoms from phago-mixotrophs to photoautotrophs.</title>
        <authorList>
            <person name="Ban H."/>
            <person name="Sato S."/>
            <person name="Yoshikawa S."/>
            <person name="Yamada K."/>
            <person name="Nakamura Y."/>
            <person name="Ichinomiya M."/>
            <person name="Sato N."/>
            <person name="Blanc-Mathieu R."/>
            <person name="Endo H."/>
            <person name="Kuwata A."/>
            <person name="Ogata H."/>
        </authorList>
    </citation>
    <scope>NUCLEOTIDE SEQUENCE [LARGE SCALE GENOMIC DNA]</scope>
</reference>
<gene>
    <name evidence="1" type="ORF">TrCOL_g7531</name>
</gene>
<name>A0A9W7GA37_9STRA</name>
<proteinExistence type="predicted"/>
<evidence type="ECO:0000313" key="2">
    <source>
        <dbReference type="Proteomes" id="UP001165065"/>
    </source>
</evidence>
<comment type="caution">
    <text evidence="1">The sequence shown here is derived from an EMBL/GenBank/DDBJ whole genome shotgun (WGS) entry which is preliminary data.</text>
</comment>
<sequence>MELLGWIEEASRGALGGGKGRIEMLELVGICWGKIEGQTEGGMAKDWITQFTGEWRGREDGGEERMLRSAMGEAGACIIRTGNCRGEGEGVVRGVMDELLKGDYWGGSRGESEFVRRLVDWGMEKGLDDVVYKAWCWGWKNEGAYVMSVGTKYFKGRGKGWWERTWGGVDWRGMGWERERGKVKRLFDLVKGWEQWEGGQGGEGEEEEELMVMG</sequence>
<dbReference type="Proteomes" id="UP001165065">
    <property type="component" value="Unassembled WGS sequence"/>
</dbReference>
<organism evidence="1 2">
    <name type="scientific">Triparma columacea</name>
    <dbReference type="NCBI Taxonomy" id="722753"/>
    <lineage>
        <taxon>Eukaryota</taxon>
        <taxon>Sar</taxon>
        <taxon>Stramenopiles</taxon>
        <taxon>Ochrophyta</taxon>
        <taxon>Bolidophyceae</taxon>
        <taxon>Parmales</taxon>
        <taxon>Triparmaceae</taxon>
        <taxon>Triparma</taxon>
    </lineage>
</organism>
<dbReference type="AlphaFoldDB" id="A0A9W7GA37"/>